<dbReference type="InParanoid" id="A0A163A5F1"/>
<keyword evidence="3" id="KW-1185">Reference proteome</keyword>
<feature type="compositionally biased region" description="Low complexity" evidence="1">
    <location>
        <begin position="87"/>
        <end position="106"/>
    </location>
</feature>
<dbReference type="EMBL" id="KV440986">
    <property type="protein sequence ID" value="OAD71201.1"/>
    <property type="molecule type" value="Genomic_DNA"/>
</dbReference>
<reference evidence="3" key="1">
    <citation type="submission" date="2015-06" db="EMBL/GenBank/DDBJ databases">
        <title>Expansion of signal transduction pathways in fungi by whole-genome duplication.</title>
        <authorList>
            <consortium name="DOE Joint Genome Institute"/>
            <person name="Corrochano L.M."/>
            <person name="Kuo A."/>
            <person name="Marcet-Houben M."/>
            <person name="Polaino S."/>
            <person name="Salamov A."/>
            <person name="Villalobos J.M."/>
            <person name="Alvarez M.I."/>
            <person name="Avalos J."/>
            <person name="Benito E.P."/>
            <person name="Benoit I."/>
            <person name="Burger G."/>
            <person name="Camino L.P."/>
            <person name="Canovas D."/>
            <person name="Cerda-Olmedo E."/>
            <person name="Cheng J.-F."/>
            <person name="Dominguez A."/>
            <person name="Elias M."/>
            <person name="Eslava A.P."/>
            <person name="Glaser F."/>
            <person name="Grimwood J."/>
            <person name="Gutierrez G."/>
            <person name="Heitman J."/>
            <person name="Henrissat B."/>
            <person name="Iturriaga E.A."/>
            <person name="Lang B.F."/>
            <person name="Lavin J.L."/>
            <person name="Lee S."/>
            <person name="Li W."/>
            <person name="Lindquist E."/>
            <person name="Lopez-Garcia S."/>
            <person name="Luque E.M."/>
            <person name="Marcos A.T."/>
            <person name="Martin J."/>
            <person name="McCluskey K."/>
            <person name="Medina H.R."/>
            <person name="Miralles-Duran A."/>
            <person name="Miyazaki A."/>
            <person name="Munoz-Torres E."/>
            <person name="Oguiza J.A."/>
            <person name="Ohm R."/>
            <person name="Olmedo M."/>
            <person name="Orejas M."/>
            <person name="Ortiz-Castellanos L."/>
            <person name="Pisabarro A.G."/>
            <person name="Rodriguez-Romero J."/>
            <person name="Ruiz-Herrera J."/>
            <person name="Ruiz-Vazquez R."/>
            <person name="Sanz C."/>
            <person name="Schackwitz W."/>
            <person name="Schmutz J."/>
            <person name="Shahriari M."/>
            <person name="Shelest E."/>
            <person name="Silva-Franco F."/>
            <person name="Soanes D."/>
            <person name="Syed K."/>
            <person name="Tagua V.G."/>
            <person name="Talbot N.J."/>
            <person name="Thon M."/>
            <person name="De vries R.P."/>
            <person name="Wiebenga A."/>
            <person name="Yadav J.S."/>
            <person name="Braun E.L."/>
            <person name="Baker S."/>
            <person name="Garre V."/>
            <person name="Horwitz B."/>
            <person name="Torres-Martinez S."/>
            <person name="Idnurm A."/>
            <person name="Herrera-Estrella A."/>
            <person name="Gabaldon T."/>
            <person name="Grigoriev I.V."/>
        </authorList>
    </citation>
    <scope>NUCLEOTIDE SEQUENCE [LARGE SCALE GENOMIC DNA]</scope>
    <source>
        <strain evidence="3">NRRL 1555(-)</strain>
    </source>
</reference>
<dbReference type="AlphaFoldDB" id="A0A163A5F1"/>
<feature type="region of interest" description="Disordered" evidence="1">
    <location>
        <begin position="60"/>
        <end position="106"/>
    </location>
</feature>
<evidence type="ECO:0000256" key="1">
    <source>
        <dbReference type="SAM" id="MobiDB-lite"/>
    </source>
</evidence>
<dbReference type="Proteomes" id="UP000077315">
    <property type="component" value="Unassembled WGS sequence"/>
</dbReference>
<proteinExistence type="predicted"/>
<dbReference type="GeneID" id="29004273"/>
<organism evidence="2 3">
    <name type="scientific">Phycomyces blakesleeanus (strain ATCC 8743b / DSM 1359 / FGSC 10004 / NBRC 33097 / NRRL 1555)</name>
    <dbReference type="NCBI Taxonomy" id="763407"/>
    <lineage>
        <taxon>Eukaryota</taxon>
        <taxon>Fungi</taxon>
        <taxon>Fungi incertae sedis</taxon>
        <taxon>Mucoromycota</taxon>
        <taxon>Mucoromycotina</taxon>
        <taxon>Mucoromycetes</taxon>
        <taxon>Mucorales</taxon>
        <taxon>Phycomycetaceae</taxon>
        <taxon>Phycomyces</taxon>
    </lineage>
</organism>
<evidence type="ECO:0000313" key="2">
    <source>
        <dbReference type="EMBL" id="OAD71201.1"/>
    </source>
</evidence>
<accession>A0A163A5F1</accession>
<feature type="compositionally biased region" description="Basic residues" evidence="1">
    <location>
        <begin position="60"/>
        <end position="72"/>
    </location>
</feature>
<dbReference type="RefSeq" id="XP_018289241.1">
    <property type="nucleotide sequence ID" value="XM_018443368.1"/>
</dbReference>
<protein>
    <submittedName>
        <fullName evidence="2">Uncharacterized protein</fullName>
    </submittedName>
</protein>
<evidence type="ECO:0000313" key="3">
    <source>
        <dbReference type="Proteomes" id="UP000077315"/>
    </source>
</evidence>
<sequence>MPKTSDRQAVLRSLKDRILERMIERLLLGKSCVPSNIIRDMPEVAMYAAVEEQRYLTTRTKRRKPCKKRAPKLHNTVSNKDKENEMETIQTTQTTQIIETANTPNTTDIAHTADTAVTTVTAVKLEDLNS</sequence>
<gene>
    <name evidence="2" type="ORF">PHYBLDRAFT_78464</name>
</gene>
<name>A0A163A5F1_PHYB8</name>
<dbReference type="VEuPathDB" id="FungiDB:PHYBLDRAFT_78464"/>